<comment type="caution">
    <text evidence="1">The sequence shown here is derived from an EMBL/GenBank/DDBJ whole genome shotgun (WGS) entry which is preliminary data.</text>
</comment>
<keyword evidence="2" id="KW-1185">Reference proteome</keyword>
<accession>A0ABQ5UVF3</accession>
<protein>
    <recommendedName>
        <fullName evidence="3">HEAT repeat domain-containing protein</fullName>
    </recommendedName>
</protein>
<dbReference type="Gene3D" id="1.25.10.10">
    <property type="entry name" value="Leucine-rich Repeat Variant"/>
    <property type="match status" value="1"/>
</dbReference>
<dbReference type="Proteomes" id="UP001161405">
    <property type="component" value="Unassembled WGS sequence"/>
</dbReference>
<dbReference type="InterPro" id="IPR011989">
    <property type="entry name" value="ARM-like"/>
</dbReference>
<gene>
    <name evidence="1" type="ORF">GCM10007879_27820</name>
</gene>
<dbReference type="EMBL" id="BSNI01000002">
    <property type="protein sequence ID" value="GLQ18533.1"/>
    <property type="molecule type" value="Genomic_DNA"/>
</dbReference>
<dbReference type="SUPFAM" id="SSF48371">
    <property type="entry name" value="ARM repeat"/>
    <property type="match status" value="1"/>
</dbReference>
<evidence type="ECO:0000313" key="1">
    <source>
        <dbReference type="EMBL" id="GLQ18533.1"/>
    </source>
</evidence>
<name>A0ABQ5UVF3_9HYPH</name>
<evidence type="ECO:0000313" key="2">
    <source>
        <dbReference type="Proteomes" id="UP001161405"/>
    </source>
</evidence>
<reference evidence="1" key="1">
    <citation type="journal article" date="2014" name="Int. J. Syst. Evol. Microbiol.">
        <title>Complete genome of a new Firmicutes species belonging to the dominant human colonic microbiota ('Ruminococcus bicirculans') reveals two chromosomes and a selective capacity to utilize plant glucans.</title>
        <authorList>
            <consortium name="NISC Comparative Sequencing Program"/>
            <person name="Wegmann U."/>
            <person name="Louis P."/>
            <person name="Goesmann A."/>
            <person name="Henrissat B."/>
            <person name="Duncan S.H."/>
            <person name="Flint H.J."/>
        </authorList>
    </citation>
    <scope>NUCLEOTIDE SEQUENCE</scope>
    <source>
        <strain evidence="1">NBRC 107169</strain>
    </source>
</reference>
<sequence>MWFIGFVWADLQVSSMIGKKQINDITAALQSDDVSTRLQAALGIGMNPQPEFLDLLVDRCSVESDFSVREQLTWSIIRFPKELVVPKLVTAVSSNIKQARSQALHTLSKIEGADAWFVITKQLLNDPCDEVAQAAWRAAVTLVPSGEEQGLASDLCALLGRGGREVQRSLSVSLAALGEATVSPVLKKVIMGDDGAARDHALFTQRIFTEPDLRSDYAVDQVKILLAPRPKD</sequence>
<dbReference type="InterPro" id="IPR016024">
    <property type="entry name" value="ARM-type_fold"/>
</dbReference>
<proteinExistence type="predicted"/>
<evidence type="ECO:0008006" key="3">
    <source>
        <dbReference type="Google" id="ProtNLM"/>
    </source>
</evidence>
<reference evidence="1" key="2">
    <citation type="submission" date="2023-01" db="EMBL/GenBank/DDBJ databases">
        <title>Draft genome sequence of Maritalea porphyrae strain NBRC 107169.</title>
        <authorList>
            <person name="Sun Q."/>
            <person name="Mori K."/>
        </authorList>
    </citation>
    <scope>NUCLEOTIDE SEQUENCE</scope>
    <source>
        <strain evidence="1">NBRC 107169</strain>
    </source>
</reference>
<organism evidence="1 2">
    <name type="scientific">Maritalea porphyrae</name>
    <dbReference type="NCBI Taxonomy" id="880732"/>
    <lineage>
        <taxon>Bacteria</taxon>
        <taxon>Pseudomonadati</taxon>
        <taxon>Pseudomonadota</taxon>
        <taxon>Alphaproteobacteria</taxon>
        <taxon>Hyphomicrobiales</taxon>
        <taxon>Devosiaceae</taxon>
        <taxon>Maritalea</taxon>
    </lineage>
</organism>